<protein>
    <submittedName>
        <fullName evidence="1">Uncharacterized protein</fullName>
    </submittedName>
</protein>
<sequence length="123" mass="13790">MDDDGNWEDLQDPSIPMDSKITLTAEGDEVKVLQEMLGVYPILGPYGATDWCMLNLCPACQYKVEDEPPLIPAIEGSMDGGQSLRQVAMQEDLEEDLHVFDSSYLISEEDVDQFKHDVKLRAP</sequence>
<evidence type="ECO:0000313" key="2">
    <source>
        <dbReference type="Proteomes" id="UP000054166"/>
    </source>
</evidence>
<dbReference type="AlphaFoldDB" id="A0A0C3F0V8"/>
<dbReference type="HOGENOM" id="CLU_2016123_0_0_1"/>
<evidence type="ECO:0000313" key="1">
    <source>
        <dbReference type="EMBL" id="KIM78415.1"/>
    </source>
</evidence>
<reference evidence="1 2" key="1">
    <citation type="submission" date="2014-04" db="EMBL/GenBank/DDBJ databases">
        <authorList>
            <consortium name="DOE Joint Genome Institute"/>
            <person name="Kuo A."/>
            <person name="Tarkka M."/>
            <person name="Buscot F."/>
            <person name="Kohler A."/>
            <person name="Nagy L.G."/>
            <person name="Floudas D."/>
            <person name="Copeland A."/>
            <person name="Barry K.W."/>
            <person name="Cichocki N."/>
            <person name="Veneault-Fourrey C."/>
            <person name="LaButti K."/>
            <person name="Lindquist E.A."/>
            <person name="Lipzen A."/>
            <person name="Lundell T."/>
            <person name="Morin E."/>
            <person name="Murat C."/>
            <person name="Sun H."/>
            <person name="Tunlid A."/>
            <person name="Henrissat B."/>
            <person name="Grigoriev I.V."/>
            <person name="Hibbett D.S."/>
            <person name="Martin F."/>
            <person name="Nordberg H.P."/>
            <person name="Cantor M.N."/>
            <person name="Hua S.X."/>
        </authorList>
    </citation>
    <scope>NUCLEOTIDE SEQUENCE [LARGE SCALE GENOMIC DNA]</scope>
    <source>
        <strain evidence="1 2">F 1598</strain>
    </source>
</reference>
<dbReference type="EMBL" id="KN833016">
    <property type="protein sequence ID" value="KIM78415.1"/>
    <property type="molecule type" value="Genomic_DNA"/>
</dbReference>
<dbReference type="Proteomes" id="UP000054166">
    <property type="component" value="Unassembled WGS sequence"/>
</dbReference>
<accession>A0A0C3F0V8</accession>
<keyword evidence="2" id="KW-1185">Reference proteome</keyword>
<dbReference type="OrthoDB" id="2665372at2759"/>
<organism evidence="1 2">
    <name type="scientific">Piloderma croceum (strain F 1598)</name>
    <dbReference type="NCBI Taxonomy" id="765440"/>
    <lineage>
        <taxon>Eukaryota</taxon>
        <taxon>Fungi</taxon>
        <taxon>Dikarya</taxon>
        <taxon>Basidiomycota</taxon>
        <taxon>Agaricomycotina</taxon>
        <taxon>Agaricomycetes</taxon>
        <taxon>Agaricomycetidae</taxon>
        <taxon>Atheliales</taxon>
        <taxon>Atheliaceae</taxon>
        <taxon>Piloderma</taxon>
    </lineage>
</organism>
<name>A0A0C3F0V8_PILCF</name>
<dbReference type="InParanoid" id="A0A0C3F0V8"/>
<reference evidence="2" key="2">
    <citation type="submission" date="2015-01" db="EMBL/GenBank/DDBJ databases">
        <title>Evolutionary Origins and Diversification of the Mycorrhizal Mutualists.</title>
        <authorList>
            <consortium name="DOE Joint Genome Institute"/>
            <consortium name="Mycorrhizal Genomics Consortium"/>
            <person name="Kohler A."/>
            <person name="Kuo A."/>
            <person name="Nagy L.G."/>
            <person name="Floudas D."/>
            <person name="Copeland A."/>
            <person name="Barry K.W."/>
            <person name="Cichocki N."/>
            <person name="Veneault-Fourrey C."/>
            <person name="LaButti K."/>
            <person name="Lindquist E.A."/>
            <person name="Lipzen A."/>
            <person name="Lundell T."/>
            <person name="Morin E."/>
            <person name="Murat C."/>
            <person name="Riley R."/>
            <person name="Ohm R."/>
            <person name="Sun H."/>
            <person name="Tunlid A."/>
            <person name="Henrissat B."/>
            <person name="Grigoriev I.V."/>
            <person name="Hibbett D.S."/>
            <person name="Martin F."/>
        </authorList>
    </citation>
    <scope>NUCLEOTIDE SEQUENCE [LARGE SCALE GENOMIC DNA]</scope>
    <source>
        <strain evidence="2">F 1598</strain>
    </source>
</reference>
<proteinExistence type="predicted"/>
<gene>
    <name evidence="1" type="ORF">PILCRDRAFT_11129</name>
</gene>